<dbReference type="Pfam" id="PF22521">
    <property type="entry name" value="HypF_C_2"/>
    <property type="match status" value="1"/>
</dbReference>
<dbReference type="InterPro" id="IPR001792">
    <property type="entry name" value="Acylphosphatase-like_dom"/>
</dbReference>
<dbReference type="InterPro" id="IPR036046">
    <property type="entry name" value="Acylphosphatase-like_dom_sf"/>
</dbReference>
<dbReference type="InterPro" id="IPR043129">
    <property type="entry name" value="ATPase_NBD"/>
</dbReference>
<dbReference type="PIRSF" id="PIRSF006256">
    <property type="entry name" value="CMPcnvr_hdrg_mat"/>
    <property type="match status" value="1"/>
</dbReference>
<dbReference type="Pfam" id="PF00708">
    <property type="entry name" value="Acylphosphatase"/>
    <property type="match status" value="1"/>
</dbReference>
<dbReference type="PANTHER" id="PTHR42959:SF1">
    <property type="entry name" value="CARBAMOYLTRANSFERASE HYPF"/>
    <property type="match status" value="1"/>
</dbReference>
<dbReference type="SUPFAM" id="SSF53067">
    <property type="entry name" value="Actin-like ATPase domain"/>
    <property type="match status" value="1"/>
</dbReference>
<comment type="similarity">
    <text evidence="2 8">Belongs to the carbamoyltransferase HypF family.</text>
</comment>
<feature type="active site" evidence="9">
    <location>
        <position position="41"/>
    </location>
</feature>
<dbReference type="EMBL" id="JAKNCT010000009">
    <property type="protein sequence ID" value="MCG5031414.1"/>
    <property type="molecule type" value="Genomic_DNA"/>
</dbReference>
<evidence type="ECO:0000256" key="2">
    <source>
        <dbReference type="ARBA" id="ARBA00008097"/>
    </source>
</evidence>
<dbReference type="EC" id="6.2.-.-" evidence="8"/>
<dbReference type="InterPro" id="IPR051060">
    <property type="entry name" value="Carbamoyltrans_HypF-like"/>
</dbReference>
<accession>A0ABS9MSV8</accession>
<dbReference type="InterPro" id="IPR055128">
    <property type="entry name" value="HypF_C_2"/>
</dbReference>
<keyword evidence="3 12" id="KW-0436">Ligase</keyword>
<dbReference type="Pfam" id="PF17788">
    <property type="entry name" value="HypF_C"/>
    <property type="match status" value="1"/>
</dbReference>
<gene>
    <name evidence="12" type="primary">hypF</name>
    <name evidence="12" type="ORF">MAF45_08175</name>
</gene>
<dbReference type="SUPFAM" id="SSF55821">
    <property type="entry name" value="YrdC/RibB"/>
    <property type="match status" value="1"/>
</dbReference>
<dbReference type="GO" id="GO:0016874">
    <property type="term" value="F:ligase activity"/>
    <property type="evidence" value="ECO:0007669"/>
    <property type="project" value="UniProtKB-KW"/>
</dbReference>
<evidence type="ECO:0000256" key="3">
    <source>
        <dbReference type="ARBA" id="ARBA00022598"/>
    </source>
</evidence>
<dbReference type="Pfam" id="PF07503">
    <property type="entry name" value="zf-HYPF"/>
    <property type="match status" value="2"/>
</dbReference>
<evidence type="ECO:0000313" key="12">
    <source>
        <dbReference type="EMBL" id="MCG5031414.1"/>
    </source>
</evidence>
<dbReference type="InterPro" id="IPR017945">
    <property type="entry name" value="DHBP_synth_RibB-like_a/b_dom"/>
</dbReference>
<name>A0ABS9MSV8_9BURK</name>
<feature type="active site" evidence="9">
    <location>
        <position position="23"/>
    </location>
</feature>
<dbReference type="Gene3D" id="3.30.110.120">
    <property type="match status" value="1"/>
</dbReference>
<keyword evidence="6" id="KW-0862">Zinc</keyword>
<evidence type="ECO:0000256" key="5">
    <source>
        <dbReference type="ARBA" id="ARBA00022771"/>
    </source>
</evidence>
<evidence type="ECO:0000259" key="10">
    <source>
        <dbReference type="PROSITE" id="PS51160"/>
    </source>
</evidence>
<evidence type="ECO:0000259" key="11">
    <source>
        <dbReference type="PROSITE" id="PS51163"/>
    </source>
</evidence>
<dbReference type="Pfam" id="PF01300">
    <property type="entry name" value="Sua5_yciO_yrdC"/>
    <property type="match status" value="1"/>
</dbReference>
<dbReference type="SUPFAM" id="SSF54975">
    <property type="entry name" value="Acylphosphatase/BLUF domain-like"/>
    <property type="match status" value="1"/>
</dbReference>
<dbReference type="Gene3D" id="3.30.420.360">
    <property type="match status" value="1"/>
</dbReference>
<evidence type="ECO:0000256" key="6">
    <source>
        <dbReference type="ARBA" id="ARBA00022833"/>
    </source>
</evidence>
<protein>
    <recommendedName>
        <fullName evidence="8">Carbamoyltransferase HypF</fullName>
        <ecNumber evidence="8">6.2.-.-</ecNumber>
    </recommendedName>
</protein>
<comment type="catalytic activity">
    <reaction evidence="7 8">
        <text>C-terminal L-cysteinyl-[HypE protein] + carbamoyl phosphate + ATP + H2O = C-terminal S-carboxamide-L-cysteinyl-[HypE protein] + AMP + phosphate + diphosphate + H(+)</text>
        <dbReference type="Rhea" id="RHEA:55636"/>
        <dbReference type="Rhea" id="RHEA-COMP:14247"/>
        <dbReference type="Rhea" id="RHEA-COMP:14392"/>
        <dbReference type="ChEBI" id="CHEBI:15377"/>
        <dbReference type="ChEBI" id="CHEBI:15378"/>
        <dbReference type="ChEBI" id="CHEBI:30616"/>
        <dbReference type="ChEBI" id="CHEBI:33019"/>
        <dbReference type="ChEBI" id="CHEBI:43474"/>
        <dbReference type="ChEBI" id="CHEBI:58228"/>
        <dbReference type="ChEBI" id="CHEBI:76913"/>
        <dbReference type="ChEBI" id="CHEBI:139126"/>
        <dbReference type="ChEBI" id="CHEBI:456215"/>
    </reaction>
</comment>
<keyword evidence="13" id="KW-1185">Reference proteome</keyword>
<evidence type="ECO:0000256" key="4">
    <source>
        <dbReference type="ARBA" id="ARBA00022723"/>
    </source>
</evidence>
<dbReference type="PANTHER" id="PTHR42959">
    <property type="entry name" value="CARBAMOYLTRANSFERASE"/>
    <property type="match status" value="1"/>
</dbReference>
<comment type="caution">
    <text evidence="12">The sequence shown here is derived from an EMBL/GenBank/DDBJ whole genome shotgun (WGS) entry which is preliminary data.</text>
</comment>
<comment type="pathway">
    <text evidence="1 8">Protein modification; [NiFe] hydrogenase maturation.</text>
</comment>
<evidence type="ECO:0000313" key="13">
    <source>
        <dbReference type="Proteomes" id="UP001297600"/>
    </source>
</evidence>
<organism evidence="12 13">
    <name type="scientific">Mesosutterella porci</name>
    <dbReference type="NCBI Taxonomy" id="2915351"/>
    <lineage>
        <taxon>Bacteria</taxon>
        <taxon>Pseudomonadati</taxon>
        <taxon>Pseudomonadota</taxon>
        <taxon>Betaproteobacteria</taxon>
        <taxon>Burkholderiales</taxon>
        <taxon>Sutterellaceae</taxon>
        <taxon>Mesosutterella</taxon>
    </lineage>
</organism>
<comment type="catalytic activity">
    <reaction evidence="9">
        <text>an acyl phosphate + H2O = a carboxylate + phosphate + H(+)</text>
        <dbReference type="Rhea" id="RHEA:14965"/>
        <dbReference type="ChEBI" id="CHEBI:15377"/>
        <dbReference type="ChEBI" id="CHEBI:15378"/>
        <dbReference type="ChEBI" id="CHEBI:29067"/>
        <dbReference type="ChEBI" id="CHEBI:43474"/>
        <dbReference type="ChEBI" id="CHEBI:59918"/>
        <dbReference type="EC" id="3.6.1.7"/>
    </reaction>
</comment>
<dbReference type="InterPro" id="IPR004421">
    <property type="entry name" value="Carbamoyltransferase_HypF"/>
</dbReference>
<reference evidence="12 13" key="1">
    <citation type="submission" date="2022-02" db="EMBL/GenBank/DDBJ databases">
        <title>Mesosutterella porci, a novel member of the family Sutterellaceae from pig feces.</title>
        <authorList>
            <person name="Wylensek D."/>
            <person name="Clavel T."/>
        </authorList>
    </citation>
    <scope>NUCLEOTIDE SEQUENCE [LARGE SCALE GENOMIC DNA]</scope>
    <source>
        <strain evidence="13">oilRF-744-wt-GAM-9</strain>
    </source>
</reference>
<dbReference type="PROSITE" id="PS51160">
    <property type="entry name" value="ACYLPHOSPHATASE_3"/>
    <property type="match status" value="1"/>
</dbReference>
<dbReference type="NCBIfam" id="TIGR00143">
    <property type="entry name" value="hypF"/>
    <property type="match status" value="1"/>
</dbReference>
<dbReference type="InterPro" id="IPR011125">
    <property type="entry name" value="Znf_HypF"/>
</dbReference>
<sequence length="791" mass="84753">MQAEHNIRKLLRVTGLVQGVGFRPTVYRLALERGLSGFVYNDAAGVGIELEGAPEAVGGFAAALEKDCPPLARIDSIRQSDLPPTGETGFRIVESRGGAVTTAITPDAATCLECARDMFTPGNRRYRYAFTNCTHCGPRFTITRALPYDRPQTSMAPFRMCPACEAEYGDPLDRRFHAQPNACPECGPHLELWSADGERIDCGDVIERALALIRGGSILAVKGLGGFHLVCDAENAAAVARLRARKKRSEKPLAVMAGSVASARSLVELSELEEKTLRSRARPIVLARKKPGCDARLPGVAPGLSELGVMLPYTPLHLLFFHEAAGRPDGVEWLERAIPLVVVMTSANPGGEPLVIGNREALKRLSPIADYLLVHNRDILIRCDDSVVRVVAGAPRMVRRARGYTPEAVPLAFGGRPVLATGPWLKSTACLTRGGEAFLSQHIGDLSNASSCRALELAVEHLERLLEIRPETVAHDLHPDFFSTQLALRIERERGIARYAVQHHRAHIAAVMAEHRIASSALGLALDGVGLGTDGSAWGGELLIVSPAGFERRAHLLALPLPGGDRAAREPWRMAASVLWALGRAGEIAQRFPSMPGSGAMARLIENPRLTGRTTSMGRLFDAASALLGLCLEQRDEATAAMRLESAAAGVSARAAGKAWEIAPDGTLSLLPLFERLLEVPNDPQAVAQASADFHEGLAQALADWLLETGPSGLPVCFGGGCFLNRRLTVRLLELLEARGIRPLLPSRVPPGDGGVALGQAWCALMAQREGVPGPGDVLRTGASFTKNQSR</sequence>
<dbReference type="InterPro" id="IPR006070">
    <property type="entry name" value="Sua5-like_dom"/>
</dbReference>
<proteinExistence type="inferred from homology"/>
<feature type="domain" description="Acylphosphatase-like" evidence="10">
    <location>
        <begin position="8"/>
        <end position="94"/>
    </location>
</feature>
<dbReference type="RefSeq" id="WP_237979148.1">
    <property type="nucleotide sequence ID" value="NZ_JAKNCT010000009.1"/>
</dbReference>
<keyword evidence="9" id="KW-0378">Hydrolase</keyword>
<dbReference type="Gene3D" id="3.30.420.40">
    <property type="match status" value="1"/>
</dbReference>
<evidence type="ECO:0000256" key="8">
    <source>
        <dbReference type="PIRNR" id="PIRNR006256"/>
    </source>
</evidence>
<comment type="function">
    <text evidence="8">Involved in the maturation of [NiFe] hydrogenases. Along with HypE, it catalyzes the synthesis of the CN ligands of the active site iron of [NiFe]-hydrogenases. HypF functions as a carbamoyl transferase using carbamoylphosphate as a substrate and transferring the carboxamido moiety in an ATP-dependent reaction to the thiolate of the C-terminal cysteine of HypE yielding a protein-S-carboxamide.</text>
</comment>
<dbReference type="InterPro" id="IPR017968">
    <property type="entry name" value="Acylphosphatase_CS"/>
</dbReference>
<evidence type="ECO:0000256" key="9">
    <source>
        <dbReference type="PROSITE-ProRule" id="PRU00520"/>
    </source>
</evidence>
<feature type="domain" description="YrdC-like" evidence="11">
    <location>
        <begin position="203"/>
        <end position="403"/>
    </location>
</feature>
<dbReference type="Gene3D" id="3.90.870.50">
    <property type="match status" value="1"/>
</dbReference>
<keyword evidence="5" id="KW-0863">Zinc-finger</keyword>
<evidence type="ECO:0000256" key="1">
    <source>
        <dbReference type="ARBA" id="ARBA00004711"/>
    </source>
</evidence>
<dbReference type="PROSITE" id="PS00150">
    <property type="entry name" value="ACYLPHOSPHATASE_1"/>
    <property type="match status" value="1"/>
</dbReference>
<dbReference type="InterPro" id="IPR041440">
    <property type="entry name" value="HypF_C"/>
</dbReference>
<dbReference type="PROSITE" id="PS51163">
    <property type="entry name" value="YRDC"/>
    <property type="match status" value="1"/>
</dbReference>
<keyword evidence="4" id="KW-0479">Metal-binding</keyword>
<dbReference type="Proteomes" id="UP001297600">
    <property type="component" value="Unassembled WGS sequence"/>
</dbReference>
<evidence type="ECO:0000256" key="7">
    <source>
        <dbReference type="ARBA" id="ARBA00048220"/>
    </source>
</evidence>